<feature type="domain" description="Poly(A) RNA polymerase mitochondrial-like central palm" evidence="7">
    <location>
        <begin position="529"/>
        <end position="653"/>
    </location>
</feature>
<keyword evidence="4" id="KW-0479">Metal-binding</keyword>
<dbReference type="GO" id="GO:0050265">
    <property type="term" value="F:RNA uridylyltransferase activity"/>
    <property type="evidence" value="ECO:0007669"/>
    <property type="project" value="TreeGrafter"/>
</dbReference>
<dbReference type="GO" id="GO:0031123">
    <property type="term" value="P:RNA 3'-end processing"/>
    <property type="evidence" value="ECO:0007669"/>
    <property type="project" value="TreeGrafter"/>
</dbReference>
<feature type="domain" description="PAP-associated" evidence="6">
    <location>
        <begin position="743"/>
        <end position="820"/>
    </location>
</feature>
<keyword evidence="9" id="KW-1185">Reference proteome</keyword>
<dbReference type="InterPro" id="IPR054708">
    <property type="entry name" value="MTPAP-like_central"/>
</dbReference>
<evidence type="ECO:0000259" key="7">
    <source>
        <dbReference type="Pfam" id="PF22600"/>
    </source>
</evidence>
<dbReference type="Pfam" id="PF03828">
    <property type="entry name" value="PAP_assoc"/>
    <property type="match status" value="1"/>
</dbReference>
<dbReference type="PANTHER" id="PTHR12271">
    <property type="entry name" value="POLY A POLYMERASE CID PAP -RELATED"/>
    <property type="match status" value="1"/>
</dbReference>
<dbReference type="PANTHER" id="PTHR12271:SF66">
    <property type="entry name" value="TERMINAL URIDYLYLTRANSFERASE TAILOR"/>
    <property type="match status" value="1"/>
</dbReference>
<dbReference type="SUPFAM" id="SSF81631">
    <property type="entry name" value="PAP/OAS1 substrate-binding domain"/>
    <property type="match status" value="1"/>
</dbReference>
<dbReference type="InterPro" id="IPR002058">
    <property type="entry name" value="PAP_assoc"/>
</dbReference>
<keyword evidence="5" id="KW-0460">Magnesium</keyword>
<dbReference type="SUPFAM" id="SSF81301">
    <property type="entry name" value="Nucleotidyltransferase"/>
    <property type="match status" value="1"/>
</dbReference>
<comment type="cofactor">
    <cofactor evidence="2">
        <name>Mg(2+)</name>
        <dbReference type="ChEBI" id="CHEBI:18420"/>
    </cofactor>
</comment>
<evidence type="ECO:0000313" key="8">
    <source>
        <dbReference type="EMBL" id="KAJ3657972.1"/>
    </source>
</evidence>
<evidence type="ECO:0000256" key="4">
    <source>
        <dbReference type="ARBA" id="ARBA00022723"/>
    </source>
</evidence>
<dbReference type="Pfam" id="PF22600">
    <property type="entry name" value="MTPAP-like_central"/>
    <property type="match status" value="1"/>
</dbReference>
<sequence length="849" mass="98107">MSLSIVDQLENECYLKNPNDALNNEVKSKIEEFSNWFTTARLYLLRCPPEENETFIYLLLNLKKKLKFALSEISKSVSYTKQTFTCNVCAETVEIQPQENIWSKLQEHPHFEETYNQLYEFDDNFENGESSTNDDISEDLNQTVHTAESTNGLNDFKFNFIVTYDHRVEEALYPEPLILAARRRDSLSEYTIQRCGVGRGNCLLCPCSLLSRGRVSKITSFVIKNHCSGQRHLKYASNPLNTNALKQYHEFWRSQDPNFQAHQLHFIPELPALNCVKCQLCQEVVNYNVVIEHIKDKSHRNKVLKIFPIPEGKLTEFYLLDMQVEVYGVVVNNVKKEEIEKVKEMKNGGSAPPKCVTVKFVVDPNGIMLPPRHNEHLAFLKRNLDVVTCILCKMNFKNDRTDIRNHIYSAQHKQASGVSYSKYNFFCEICNAHIKDEVAWEDHFIKGPNRHDSMPQGRKQKVAEYECKTCMTVIYGDEMSLKRHSSRGGKPGRAKEVKIPFSVKKLFGSTNFIDDQARCLQVEAIQVIDHQKKMQKCLEDLEEALRGIYPNCKAYPFGSRISGLGNHQSDLDVFMDTGDMYLGTNYQDSQTQEQFVKKVAKVLKSFKEDFSHVLPIPSARTPIVKVHHNFTKLDCDISFRHGLGVENTKFLRFCIDLQPITQPFILLLKKWSDCCKLNEHITNYGLALMAVFFLQTSGYLLPVKTVRNYNPTQSLIIDGWDTLNYTVAIERMREFVKPYNANIKQLLRDFFFYFCKFDYANQVVCPLLGTTIPKLLFNEKPDENLPIEMKSYIQRIQSENGEQFRGLSPFCIQDPFDLSHNLTKACQHGTITKLKAFCTLTYEFIDSIE</sequence>
<evidence type="ECO:0000256" key="3">
    <source>
        <dbReference type="ARBA" id="ARBA00022679"/>
    </source>
</evidence>
<dbReference type="GO" id="GO:1990817">
    <property type="term" value="F:poly(A) RNA polymerase activity"/>
    <property type="evidence" value="ECO:0007669"/>
    <property type="project" value="UniProtKB-ARBA"/>
</dbReference>
<evidence type="ECO:0000256" key="5">
    <source>
        <dbReference type="ARBA" id="ARBA00022842"/>
    </source>
</evidence>
<protein>
    <recommendedName>
        <fullName evidence="10">Terminal uridylyltransferase 7</fullName>
    </recommendedName>
</protein>
<dbReference type="CDD" id="cd05402">
    <property type="entry name" value="NT_PAP_TUTase"/>
    <property type="match status" value="1"/>
</dbReference>
<evidence type="ECO:0000256" key="1">
    <source>
        <dbReference type="ARBA" id="ARBA00001936"/>
    </source>
</evidence>
<name>A0AA38IPM2_9CUCU</name>
<keyword evidence="3" id="KW-0808">Transferase</keyword>
<dbReference type="InterPro" id="IPR043519">
    <property type="entry name" value="NT_sf"/>
</dbReference>
<dbReference type="Gene3D" id="3.30.460.10">
    <property type="entry name" value="Beta Polymerase, domain 2"/>
    <property type="match status" value="1"/>
</dbReference>
<accession>A0AA38IPM2</accession>
<dbReference type="GO" id="GO:0046872">
    <property type="term" value="F:metal ion binding"/>
    <property type="evidence" value="ECO:0007669"/>
    <property type="project" value="UniProtKB-KW"/>
</dbReference>
<dbReference type="Proteomes" id="UP001168821">
    <property type="component" value="Unassembled WGS sequence"/>
</dbReference>
<dbReference type="Gene3D" id="1.10.1410.10">
    <property type="match status" value="1"/>
</dbReference>
<dbReference type="AlphaFoldDB" id="A0AA38IPM2"/>
<gene>
    <name evidence="8" type="ORF">Zmor_009745</name>
</gene>
<proteinExistence type="predicted"/>
<evidence type="ECO:0000259" key="6">
    <source>
        <dbReference type="Pfam" id="PF03828"/>
    </source>
</evidence>
<organism evidence="8 9">
    <name type="scientific">Zophobas morio</name>
    <dbReference type="NCBI Taxonomy" id="2755281"/>
    <lineage>
        <taxon>Eukaryota</taxon>
        <taxon>Metazoa</taxon>
        <taxon>Ecdysozoa</taxon>
        <taxon>Arthropoda</taxon>
        <taxon>Hexapoda</taxon>
        <taxon>Insecta</taxon>
        <taxon>Pterygota</taxon>
        <taxon>Neoptera</taxon>
        <taxon>Endopterygota</taxon>
        <taxon>Coleoptera</taxon>
        <taxon>Polyphaga</taxon>
        <taxon>Cucujiformia</taxon>
        <taxon>Tenebrionidae</taxon>
        <taxon>Zophobas</taxon>
    </lineage>
</organism>
<comment type="caution">
    <text evidence="8">The sequence shown here is derived from an EMBL/GenBank/DDBJ whole genome shotgun (WGS) entry which is preliminary data.</text>
</comment>
<evidence type="ECO:0000256" key="2">
    <source>
        <dbReference type="ARBA" id="ARBA00001946"/>
    </source>
</evidence>
<comment type="cofactor">
    <cofactor evidence="1">
        <name>Mn(2+)</name>
        <dbReference type="ChEBI" id="CHEBI:29035"/>
    </cofactor>
</comment>
<dbReference type="EMBL" id="JALNTZ010000003">
    <property type="protein sequence ID" value="KAJ3657972.1"/>
    <property type="molecule type" value="Genomic_DNA"/>
</dbReference>
<reference evidence="8" key="1">
    <citation type="journal article" date="2023" name="G3 (Bethesda)">
        <title>Whole genome assemblies of Zophobas morio and Tenebrio molitor.</title>
        <authorList>
            <person name="Kaur S."/>
            <person name="Stinson S.A."/>
            <person name="diCenzo G.C."/>
        </authorList>
    </citation>
    <scope>NUCLEOTIDE SEQUENCE</scope>
    <source>
        <strain evidence="8">QUZm001</strain>
    </source>
</reference>
<evidence type="ECO:0008006" key="10">
    <source>
        <dbReference type="Google" id="ProtNLM"/>
    </source>
</evidence>
<evidence type="ECO:0000313" key="9">
    <source>
        <dbReference type="Proteomes" id="UP001168821"/>
    </source>
</evidence>